<reference evidence="2 3" key="1">
    <citation type="submission" date="2017-07" db="EMBL/GenBank/DDBJ databases">
        <title>Recovery of genomes from metagenomes via a dereplication, aggregation, and scoring strategy.</title>
        <authorList>
            <person name="Sieber C.M."/>
            <person name="Probst A.J."/>
            <person name="Sharrar A."/>
            <person name="Thomas B.C."/>
            <person name="Hess M."/>
            <person name="Tringe S.G."/>
            <person name="Banfield J.F."/>
        </authorList>
    </citation>
    <scope>NUCLEOTIDE SEQUENCE [LARGE SCALE GENOMIC DNA]</scope>
    <source>
        <strain evidence="2">JGI_Cruoil_03_44_89</strain>
    </source>
</reference>
<feature type="transmembrane region" description="Helical" evidence="1">
    <location>
        <begin position="184"/>
        <end position="202"/>
    </location>
</feature>
<feature type="transmembrane region" description="Helical" evidence="1">
    <location>
        <begin position="5"/>
        <end position="23"/>
    </location>
</feature>
<dbReference type="AlphaFoldDB" id="A0A235C0P9"/>
<name>A0A235C0P9_UNCW3</name>
<proteinExistence type="predicted"/>
<sequence length="210" mass="23157">MFERFPLLVTFFTSLLIILGFFIPRAPFGDIQQTLLVWVLIISGFAALLGVDSLLRLHIKRVTSRGEGWAYSLVLILTFVFIFGLGVFSGIKYGTAFSLASPFMYAYTYGIIPLQATMFSLLAFFITSAAYRAFKARSIDATFLLVAAALVIIGRVPIGGMVWAKLPVIADWILDWPSMAARRGVLLGITLGAIGTSLRIMVGIERSYLR</sequence>
<feature type="transmembrane region" description="Helical" evidence="1">
    <location>
        <begin position="143"/>
        <end position="164"/>
    </location>
</feature>
<comment type="caution">
    <text evidence="2">The sequence shown here is derived from an EMBL/GenBank/DDBJ whole genome shotgun (WGS) entry which is preliminary data.</text>
</comment>
<keyword evidence="1" id="KW-1133">Transmembrane helix</keyword>
<keyword evidence="1" id="KW-0472">Membrane</keyword>
<dbReference type="Proteomes" id="UP000215215">
    <property type="component" value="Unassembled WGS sequence"/>
</dbReference>
<organism evidence="2 3">
    <name type="scientific">candidate division WOR-3 bacterium JGI_Cruoil_03_44_89</name>
    <dbReference type="NCBI Taxonomy" id="1973748"/>
    <lineage>
        <taxon>Bacteria</taxon>
        <taxon>Bacteria division WOR-3</taxon>
    </lineage>
</organism>
<feature type="transmembrane region" description="Helical" evidence="1">
    <location>
        <begin position="35"/>
        <end position="57"/>
    </location>
</feature>
<evidence type="ECO:0000313" key="3">
    <source>
        <dbReference type="Proteomes" id="UP000215215"/>
    </source>
</evidence>
<dbReference type="EMBL" id="NOZQ01000021">
    <property type="protein sequence ID" value="OYD17385.1"/>
    <property type="molecule type" value="Genomic_DNA"/>
</dbReference>
<accession>A0A235C0P9</accession>
<feature type="transmembrane region" description="Helical" evidence="1">
    <location>
        <begin position="69"/>
        <end position="91"/>
    </location>
</feature>
<evidence type="ECO:0000313" key="2">
    <source>
        <dbReference type="EMBL" id="OYD17385.1"/>
    </source>
</evidence>
<evidence type="ECO:0000256" key="1">
    <source>
        <dbReference type="SAM" id="Phobius"/>
    </source>
</evidence>
<protein>
    <submittedName>
        <fullName evidence="2">Uncharacterized protein</fullName>
    </submittedName>
</protein>
<feature type="transmembrane region" description="Helical" evidence="1">
    <location>
        <begin position="111"/>
        <end position="131"/>
    </location>
</feature>
<keyword evidence="1" id="KW-0812">Transmembrane</keyword>
<gene>
    <name evidence="2" type="ORF">CH333_01060</name>
</gene>